<feature type="transmembrane region" description="Helical" evidence="1">
    <location>
        <begin position="47"/>
        <end position="69"/>
    </location>
</feature>
<evidence type="ECO:0000256" key="1">
    <source>
        <dbReference type="SAM" id="Phobius"/>
    </source>
</evidence>
<proteinExistence type="predicted"/>
<keyword evidence="3" id="KW-1185">Reference proteome</keyword>
<evidence type="ECO:0000313" key="2">
    <source>
        <dbReference type="EMBL" id="MFD1046372.1"/>
    </source>
</evidence>
<dbReference type="InterPro" id="IPR017853">
    <property type="entry name" value="GH"/>
</dbReference>
<gene>
    <name evidence="2" type="ORF">ACFQ1S_12805</name>
</gene>
<keyword evidence="1" id="KW-0812">Transmembrane</keyword>
<organism evidence="2 3">
    <name type="scientific">Kibdelosporangium lantanae</name>
    <dbReference type="NCBI Taxonomy" id="1497396"/>
    <lineage>
        <taxon>Bacteria</taxon>
        <taxon>Bacillati</taxon>
        <taxon>Actinomycetota</taxon>
        <taxon>Actinomycetes</taxon>
        <taxon>Pseudonocardiales</taxon>
        <taxon>Pseudonocardiaceae</taxon>
        <taxon>Kibdelosporangium</taxon>
    </lineage>
</organism>
<dbReference type="Proteomes" id="UP001597045">
    <property type="component" value="Unassembled WGS sequence"/>
</dbReference>
<name>A0ABW3M8Y2_9PSEU</name>
<feature type="transmembrane region" description="Helical" evidence="1">
    <location>
        <begin position="89"/>
        <end position="110"/>
    </location>
</feature>
<sequence>MALKWGKRAVLVAAVVPLIYATTRVAWVLGIPLGIPASFYDENVDSGMFLGGFAIALMAIGGAVLTLGLVQRWGEYYPRWVWFKKGRRVAPAVAIVPATLVSVILVPAGIMEIRMAFIRGVNPDEWATLVQQWTAKVPLPEPTLNLLAWQTIVGAWPISVERLQQYLEKASREAKIMTSWTDRNEEFDTAVSAWPAQVLDELSGEIADFVSRIEGAGWANSLGQKLVQLTMPGVPDVYQGTELWDFSLVDPDNRRLPDFELRREILAEIEESAPPIDSTGAAKMRVVSQALRLRWERPELFTGYAPVHASGPAASHVVSFARGDGDMVVVATRLPVGLRESGGWRDTSLPLEGEWRDVLTDQLLYSFELEDVLAQYPVALLVRSGEE</sequence>
<protein>
    <submittedName>
        <fullName evidence="2">Uncharacterized protein</fullName>
    </submittedName>
</protein>
<feature type="transmembrane region" description="Helical" evidence="1">
    <location>
        <begin position="9"/>
        <end position="35"/>
    </location>
</feature>
<evidence type="ECO:0000313" key="3">
    <source>
        <dbReference type="Proteomes" id="UP001597045"/>
    </source>
</evidence>
<accession>A0ABW3M8Y2</accession>
<reference evidence="3" key="1">
    <citation type="journal article" date="2019" name="Int. J. Syst. Evol. Microbiol.">
        <title>The Global Catalogue of Microorganisms (GCM) 10K type strain sequencing project: providing services to taxonomists for standard genome sequencing and annotation.</title>
        <authorList>
            <consortium name="The Broad Institute Genomics Platform"/>
            <consortium name="The Broad Institute Genome Sequencing Center for Infectious Disease"/>
            <person name="Wu L."/>
            <person name="Ma J."/>
        </authorList>
    </citation>
    <scope>NUCLEOTIDE SEQUENCE [LARGE SCALE GENOMIC DNA]</scope>
    <source>
        <strain evidence="3">JCM 31486</strain>
    </source>
</reference>
<dbReference type="EMBL" id="JBHTIS010000630">
    <property type="protein sequence ID" value="MFD1046372.1"/>
    <property type="molecule type" value="Genomic_DNA"/>
</dbReference>
<comment type="caution">
    <text evidence="2">The sequence shown here is derived from an EMBL/GenBank/DDBJ whole genome shotgun (WGS) entry which is preliminary data.</text>
</comment>
<dbReference type="SUPFAM" id="SSF51445">
    <property type="entry name" value="(Trans)glycosidases"/>
    <property type="match status" value="1"/>
</dbReference>
<dbReference type="Gene3D" id="3.20.20.80">
    <property type="entry name" value="Glycosidases"/>
    <property type="match status" value="1"/>
</dbReference>
<keyword evidence="1" id="KW-0472">Membrane</keyword>
<keyword evidence="1" id="KW-1133">Transmembrane helix</keyword>